<evidence type="ECO:0000313" key="2">
    <source>
        <dbReference type="Proteomes" id="UP001434883"/>
    </source>
</evidence>
<dbReference type="Proteomes" id="UP001434883">
    <property type="component" value="Unassembled WGS sequence"/>
</dbReference>
<comment type="caution">
    <text evidence="1">The sequence shown here is derived from an EMBL/GenBank/DDBJ whole genome shotgun (WGS) entry which is preliminary data.</text>
</comment>
<feature type="non-terminal residue" evidence="1">
    <location>
        <position position="1"/>
    </location>
</feature>
<name>A0ABV0QS39_9TELE</name>
<protein>
    <submittedName>
        <fullName evidence="1">Uncharacterized protein</fullName>
    </submittedName>
</protein>
<evidence type="ECO:0000313" key="1">
    <source>
        <dbReference type="EMBL" id="MEQ2198645.1"/>
    </source>
</evidence>
<organism evidence="1 2">
    <name type="scientific">Xenoophorus captivus</name>
    <dbReference type="NCBI Taxonomy" id="1517983"/>
    <lineage>
        <taxon>Eukaryota</taxon>
        <taxon>Metazoa</taxon>
        <taxon>Chordata</taxon>
        <taxon>Craniata</taxon>
        <taxon>Vertebrata</taxon>
        <taxon>Euteleostomi</taxon>
        <taxon>Actinopterygii</taxon>
        <taxon>Neopterygii</taxon>
        <taxon>Teleostei</taxon>
        <taxon>Neoteleostei</taxon>
        <taxon>Acanthomorphata</taxon>
        <taxon>Ovalentaria</taxon>
        <taxon>Atherinomorphae</taxon>
        <taxon>Cyprinodontiformes</taxon>
        <taxon>Goodeidae</taxon>
        <taxon>Xenoophorus</taxon>
    </lineage>
</organism>
<sequence>LNSYLPSLRSSSRLEETLLRIYKHRSIGPTKETTINSVIPSRESAELRRFVTKVISSRVAVFGWSVTPQSITPPAYMTIV</sequence>
<proteinExistence type="predicted"/>
<dbReference type="EMBL" id="JAHRIN010020114">
    <property type="protein sequence ID" value="MEQ2198645.1"/>
    <property type="molecule type" value="Genomic_DNA"/>
</dbReference>
<keyword evidence="2" id="KW-1185">Reference proteome</keyword>
<gene>
    <name evidence="1" type="ORF">XENOCAPTIV_015949</name>
</gene>
<accession>A0ABV0QS39</accession>
<reference evidence="1 2" key="1">
    <citation type="submission" date="2021-06" db="EMBL/GenBank/DDBJ databases">
        <authorList>
            <person name="Palmer J.M."/>
        </authorList>
    </citation>
    <scope>NUCLEOTIDE SEQUENCE [LARGE SCALE GENOMIC DNA]</scope>
    <source>
        <strain evidence="1 2">XC_2019</strain>
        <tissue evidence="1">Muscle</tissue>
    </source>
</reference>